<feature type="region of interest" description="Disordered" evidence="1">
    <location>
        <begin position="141"/>
        <end position="223"/>
    </location>
</feature>
<name>A0AA39W8H1_ACESA</name>
<proteinExistence type="predicted"/>
<dbReference type="AlphaFoldDB" id="A0AA39W8H1"/>
<reference evidence="3" key="2">
    <citation type="submission" date="2023-06" db="EMBL/GenBank/DDBJ databases">
        <authorList>
            <person name="Swenson N.G."/>
            <person name="Wegrzyn J.L."/>
            <person name="Mcevoy S.L."/>
        </authorList>
    </citation>
    <scope>NUCLEOTIDE SEQUENCE</scope>
    <source>
        <strain evidence="3">NS2018</strain>
        <tissue evidence="3">Leaf</tissue>
    </source>
</reference>
<feature type="compositionally biased region" description="Polar residues" evidence="1">
    <location>
        <begin position="196"/>
        <end position="209"/>
    </location>
</feature>
<comment type="caution">
    <text evidence="3">The sequence shown here is derived from an EMBL/GenBank/DDBJ whole genome shotgun (WGS) entry which is preliminary data.</text>
</comment>
<accession>A0AA39W8H1</accession>
<keyword evidence="4" id="KW-1185">Reference proteome</keyword>
<feature type="compositionally biased region" description="Low complexity" evidence="1">
    <location>
        <begin position="180"/>
        <end position="191"/>
    </location>
</feature>
<feature type="compositionally biased region" description="Polar residues" evidence="1">
    <location>
        <begin position="153"/>
        <end position="179"/>
    </location>
</feature>
<evidence type="ECO:0000313" key="3">
    <source>
        <dbReference type="EMBL" id="KAK0607378.1"/>
    </source>
</evidence>
<sequence length="320" mass="35207">MLSPFEKIFHVRPSYTKLLVFGCLCYPWIKPYTHHKLEPCSKACIFIGYSLSQSAYHCLDPETDRIFVSRHVNFVESVLPYKTLNPNPPQPNTDTLTAWLPHSSPKIPIPVKHPHTSPNSIVREAIISSAPVISRATAAASQPSAAHIPPDITTDQLLPASSQPSTAQTPPKISSDQPDSATSLPSAPLLLHDISSDQPLSPTTSTSPQHAGHPMVTRSKNNIHKPLTKLSLTSVLSSSVQPEPTCASQALKTPEWRKAMSEEFDALIRNDLVLLQCPLCSGQGFPLDHNNRELLQFGRFRTNSGFDHSTDCAWDCVEWA</sequence>
<gene>
    <name evidence="3" type="ORF">LWI29_014097</name>
</gene>
<evidence type="ECO:0000256" key="1">
    <source>
        <dbReference type="SAM" id="MobiDB-lite"/>
    </source>
</evidence>
<dbReference type="InterPro" id="IPR057670">
    <property type="entry name" value="SH3_retrovirus"/>
</dbReference>
<dbReference type="Proteomes" id="UP001168877">
    <property type="component" value="Unassembled WGS sequence"/>
</dbReference>
<protein>
    <recommendedName>
        <fullName evidence="2">Retroviral polymerase SH3-like domain-containing protein</fullName>
    </recommendedName>
</protein>
<dbReference type="EMBL" id="JAUESC010000001">
    <property type="protein sequence ID" value="KAK0607378.1"/>
    <property type="molecule type" value="Genomic_DNA"/>
</dbReference>
<reference evidence="3" key="1">
    <citation type="journal article" date="2022" name="Plant J.">
        <title>Strategies of tolerance reflected in two North American maple genomes.</title>
        <authorList>
            <person name="McEvoy S.L."/>
            <person name="Sezen U.U."/>
            <person name="Trouern-Trend A."/>
            <person name="McMahon S.M."/>
            <person name="Schaberg P.G."/>
            <person name="Yang J."/>
            <person name="Wegrzyn J.L."/>
            <person name="Swenson N.G."/>
        </authorList>
    </citation>
    <scope>NUCLEOTIDE SEQUENCE</scope>
    <source>
        <strain evidence="3">NS2018</strain>
    </source>
</reference>
<dbReference type="Pfam" id="PF25597">
    <property type="entry name" value="SH3_retrovirus"/>
    <property type="match status" value="1"/>
</dbReference>
<evidence type="ECO:0000313" key="4">
    <source>
        <dbReference type="Proteomes" id="UP001168877"/>
    </source>
</evidence>
<feature type="domain" description="Retroviral polymerase SH3-like" evidence="2">
    <location>
        <begin position="23"/>
        <end position="83"/>
    </location>
</feature>
<evidence type="ECO:0000259" key="2">
    <source>
        <dbReference type="Pfam" id="PF25597"/>
    </source>
</evidence>
<organism evidence="3 4">
    <name type="scientific">Acer saccharum</name>
    <name type="common">Sugar maple</name>
    <dbReference type="NCBI Taxonomy" id="4024"/>
    <lineage>
        <taxon>Eukaryota</taxon>
        <taxon>Viridiplantae</taxon>
        <taxon>Streptophyta</taxon>
        <taxon>Embryophyta</taxon>
        <taxon>Tracheophyta</taxon>
        <taxon>Spermatophyta</taxon>
        <taxon>Magnoliopsida</taxon>
        <taxon>eudicotyledons</taxon>
        <taxon>Gunneridae</taxon>
        <taxon>Pentapetalae</taxon>
        <taxon>rosids</taxon>
        <taxon>malvids</taxon>
        <taxon>Sapindales</taxon>
        <taxon>Sapindaceae</taxon>
        <taxon>Hippocastanoideae</taxon>
        <taxon>Acereae</taxon>
        <taxon>Acer</taxon>
    </lineage>
</organism>